<evidence type="ECO:0000313" key="3">
    <source>
        <dbReference type="Proteomes" id="UP001497744"/>
    </source>
</evidence>
<organism evidence="2 3">
    <name type="scientific">Babesia caballi</name>
    <dbReference type="NCBI Taxonomy" id="5871"/>
    <lineage>
        <taxon>Eukaryota</taxon>
        <taxon>Sar</taxon>
        <taxon>Alveolata</taxon>
        <taxon>Apicomplexa</taxon>
        <taxon>Aconoidasida</taxon>
        <taxon>Piroplasmida</taxon>
        <taxon>Babesiidae</taxon>
        <taxon>Babesia</taxon>
    </lineage>
</organism>
<protein>
    <submittedName>
        <fullName evidence="2">Threonine/serine dehydratase</fullName>
    </submittedName>
</protein>
<name>A0AAV4LV44_BABCB</name>
<keyword evidence="3" id="KW-1185">Reference proteome</keyword>
<accession>A0AAV4LV44</accession>
<dbReference type="GeneID" id="94195344"/>
<feature type="compositionally biased region" description="Basic and acidic residues" evidence="1">
    <location>
        <begin position="1"/>
        <end position="13"/>
    </location>
</feature>
<evidence type="ECO:0000313" key="2">
    <source>
        <dbReference type="EMBL" id="GIX63863.1"/>
    </source>
</evidence>
<gene>
    <name evidence="2" type="ORF">BcabD6B2_32980</name>
</gene>
<dbReference type="EMBL" id="BPLF01000002">
    <property type="protein sequence ID" value="GIX63863.1"/>
    <property type="molecule type" value="Genomic_DNA"/>
</dbReference>
<dbReference type="RefSeq" id="XP_067715932.1">
    <property type="nucleotide sequence ID" value="XM_067859831.1"/>
</dbReference>
<reference evidence="2 3" key="1">
    <citation type="submission" date="2021-06" db="EMBL/GenBank/DDBJ databases">
        <title>Genome sequence of Babesia caballi.</title>
        <authorList>
            <person name="Yamagishi J."/>
            <person name="Kidaka T."/>
            <person name="Ochi A."/>
        </authorList>
    </citation>
    <scope>NUCLEOTIDE SEQUENCE [LARGE SCALE GENOMIC DNA]</scope>
    <source>
        <strain evidence="2">USDA-D6B2</strain>
    </source>
</reference>
<feature type="region of interest" description="Disordered" evidence="1">
    <location>
        <begin position="1"/>
        <end position="25"/>
    </location>
</feature>
<dbReference type="AlphaFoldDB" id="A0AAV4LV44"/>
<comment type="caution">
    <text evidence="2">The sequence shown here is derived from an EMBL/GenBank/DDBJ whole genome shotgun (WGS) entry which is preliminary data.</text>
</comment>
<sequence length="325" mass="35434">MMRFNESKAEGRVFQKPPPPRSNQSDYMSTVISGGVLAGLVFKLRKARRAAAVRLRRPAPLVLPLEPHLALDVNVPFRARRTVEAAGARRSVAMALRQQVVGHAAELVGGDEVTAALVGGSLVLLHPAEDGVPARVWPRHTSDSHYQQLEGALLRGLRVDQLGDAQQKLLEEGVGQPPLRAPPADLPVGRLGHRLPVRAGRQVVLVEPEVEAEGDAVGLRHDELALDQLVVAVRDKGREEHGLVLRLQRQHALHLLAVRAALIFLLKLLLGFLQQGLELADPVPGNTQLLRQAGDGAFQPRLRFPRRLAVGVDLFLQGGLVRLEH</sequence>
<dbReference type="Proteomes" id="UP001497744">
    <property type="component" value="Unassembled WGS sequence"/>
</dbReference>
<evidence type="ECO:0000256" key="1">
    <source>
        <dbReference type="SAM" id="MobiDB-lite"/>
    </source>
</evidence>
<proteinExistence type="predicted"/>